<dbReference type="GeneTree" id="ENSGT00910000146224"/>
<name>A0A2K5Z3Z0_MANLE</name>
<dbReference type="AlphaFoldDB" id="A0A2K5Z3Z0"/>
<evidence type="ECO:0000313" key="2">
    <source>
        <dbReference type="Proteomes" id="UP000233140"/>
    </source>
</evidence>
<dbReference type="Proteomes" id="UP000233140">
    <property type="component" value="Unassembled WGS sequence"/>
</dbReference>
<dbReference type="Ensembl" id="ENSMLET00000046036.1">
    <property type="protein sequence ID" value="ENSMLEP00000022526.1"/>
    <property type="gene ID" value="ENSMLEG00000035472.1"/>
</dbReference>
<evidence type="ECO:0000313" key="1">
    <source>
        <dbReference type="Ensembl" id="ENSMLEP00000022526.1"/>
    </source>
</evidence>
<proteinExistence type="predicted"/>
<keyword evidence="2" id="KW-1185">Reference proteome</keyword>
<accession>A0A2K5Z3Z0</accession>
<protein>
    <submittedName>
        <fullName evidence="1">Uncharacterized protein</fullName>
    </submittedName>
</protein>
<organism evidence="1 2">
    <name type="scientific">Mandrillus leucophaeus</name>
    <name type="common">Drill</name>
    <name type="synonym">Papio leucophaeus</name>
    <dbReference type="NCBI Taxonomy" id="9568"/>
    <lineage>
        <taxon>Eukaryota</taxon>
        <taxon>Metazoa</taxon>
        <taxon>Chordata</taxon>
        <taxon>Craniata</taxon>
        <taxon>Vertebrata</taxon>
        <taxon>Euteleostomi</taxon>
        <taxon>Mammalia</taxon>
        <taxon>Eutheria</taxon>
        <taxon>Euarchontoglires</taxon>
        <taxon>Primates</taxon>
        <taxon>Haplorrhini</taxon>
        <taxon>Catarrhini</taxon>
        <taxon>Cercopithecidae</taxon>
        <taxon>Cercopithecinae</taxon>
        <taxon>Mandrillus</taxon>
    </lineage>
</organism>
<reference evidence="1" key="2">
    <citation type="submission" date="2025-09" db="UniProtKB">
        <authorList>
            <consortium name="Ensembl"/>
        </authorList>
    </citation>
    <scope>IDENTIFICATION</scope>
</reference>
<reference evidence="1" key="1">
    <citation type="submission" date="2025-08" db="UniProtKB">
        <authorList>
            <consortium name="Ensembl"/>
        </authorList>
    </citation>
    <scope>IDENTIFICATION</scope>
</reference>
<sequence>MKRREAVCTHRHFLGPGKRLPLPPRLGRSIPVEPYPGLPAFTLVLYTCTLLVPIKISSTLPPGSRLDPQIITSSAFPGLGSLGRASCEMESHYEL</sequence>
<dbReference type="OMA" id="ASCEMES"/>